<dbReference type="GO" id="GO:0005874">
    <property type="term" value="C:microtubule"/>
    <property type="evidence" value="ECO:0007669"/>
    <property type="project" value="UniProtKB-KW"/>
</dbReference>
<keyword evidence="3" id="KW-0963">Cytoplasm</keyword>
<comment type="similarity">
    <text evidence="1 3">Belongs to the TBCA family.</text>
</comment>
<dbReference type="InterPro" id="IPR036126">
    <property type="entry name" value="TBCA_sf"/>
</dbReference>
<keyword evidence="3" id="KW-0206">Cytoskeleton</keyword>
<evidence type="ECO:0000256" key="3">
    <source>
        <dbReference type="RuleBase" id="RU364030"/>
    </source>
</evidence>
<dbReference type="SUPFAM" id="SSF46988">
    <property type="entry name" value="Tubulin chaperone cofactor A"/>
    <property type="match status" value="1"/>
</dbReference>
<dbReference type="InterPro" id="IPR004226">
    <property type="entry name" value="TBCA"/>
</dbReference>
<dbReference type="EMBL" id="JWZX01001197">
    <property type="protein sequence ID" value="KOO34502.1"/>
    <property type="molecule type" value="Genomic_DNA"/>
</dbReference>
<name>A0A0M0K7F3_9EUKA</name>
<dbReference type="Pfam" id="PF02970">
    <property type="entry name" value="TBCA"/>
    <property type="match status" value="1"/>
</dbReference>
<evidence type="ECO:0000313" key="4">
    <source>
        <dbReference type="EMBL" id="KOO34502.1"/>
    </source>
</evidence>
<proteinExistence type="inferred from homology"/>
<sequence>MSASKEAIKQLKVKTGTVTRCLKDLAYTDKEIKSQLERIEKVRQDPEKDEHDVRKQEEVLAEYTTAKPFEQGQLHGYFTALEEKVLEALEDDDLKATEEFSKGVEALNAAAPVLIECGKLEQEDWDATLAQLPAVATPPPPAPA</sequence>
<dbReference type="OrthoDB" id="296187at2759"/>
<keyword evidence="2 3" id="KW-0143">Chaperone</keyword>
<gene>
    <name evidence="4" type="ORF">Ctob_011137</name>
</gene>
<comment type="subcellular location">
    <subcellularLocation>
        <location evidence="3">Cytoplasm</location>
        <location evidence="3">Cytoskeleton</location>
    </subcellularLocation>
</comment>
<accession>A0A0M0K7F3</accession>
<evidence type="ECO:0000256" key="1">
    <source>
        <dbReference type="ARBA" id="ARBA00006806"/>
    </source>
</evidence>
<dbReference type="GO" id="GO:0005829">
    <property type="term" value="C:cytosol"/>
    <property type="evidence" value="ECO:0007669"/>
    <property type="project" value="TreeGrafter"/>
</dbReference>
<dbReference type="Gene3D" id="1.20.58.90">
    <property type="match status" value="1"/>
</dbReference>
<dbReference type="PANTHER" id="PTHR21500">
    <property type="entry name" value="TUBULIN-SPECIFIC CHAPERONE A"/>
    <property type="match status" value="1"/>
</dbReference>
<evidence type="ECO:0000256" key="2">
    <source>
        <dbReference type="ARBA" id="ARBA00023186"/>
    </source>
</evidence>
<comment type="caution">
    <text evidence="4">The sequence shown here is derived from an EMBL/GenBank/DDBJ whole genome shotgun (WGS) entry which is preliminary data.</text>
</comment>
<evidence type="ECO:0000313" key="5">
    <source>
        <dbReference type="Proteomes" id="UP000037460"/>
    </source>
</evidence>
<dbReference type="PANTHER" id="PTHR21500:SF0">
    <property type="entry name" value="TUBULIN-SPECIFIC CHAPERONE A"/>
    <property type="match status" value="1"/>
</dbReference>
<organism evidence="4 5">
    <name type="scientific">Chrysochromulina tobinii</name>
    <dbReference type="NCBI Taxonomy" id="1460289"/>
    <lineage>
        <taxon>Eukaryota</taxon>
        <taxon>Haptista</taxon>
        <taxon>Haptophyta</taxon>
        <taxon>Prymnesiophyceae</taxon>
        <taxon>Prymnesiales</taxon>
        <taxon>Chrysochromulinaceae</taxon>
        <taxon>Chrysochromulina</taxon>
    </lineage>
</organism>
<dbReference type="Proteomes" id="UP000037460">
    <property type="component" value="Unassembled WGS sequence"/>
</dbReference>
<keyword evidence="5" id="KW-1185">Reference proteome</keyword>
<keyword evidence="3" id="KW-0493">Microtubule</keyword>
<comment type="subunit">
    <text evidence="3">Supercomplex made of cofactors A to E. Cofactors A and D function by capturing and stabilizing tubulin in a quasi-native conformation. Cofactor E binds to the cofactor D-tubulin complex; interaction with cofactor C then causes the release of tubulin polypeptides that are committed to the native state.</text>
</comment>
<dbReference type="AlphaFoldDB" id="A0A0M0K7F3"/>
<dbReference type="GO" id="GO:0007023">
    <property type="term" value="P:post-chaperonin tubulin folding pathway"/>
    <property type="evidence" value="ECO:0007669"/>
    <property type="project" value="UniProtKB-UniRule"/>
</dbReference>
<reference evidence="5" key="1">
    <citation type="journal article" date="2015" name="PLoS Genet.">
        <title>Genome Sequence and Transcriptome Analyses of Chrysochromulina tobin: Metabolic Tools for Enhanced Algal Fitness in the Prominent Order Prymnesiales (Haptophyceae).</title>
        <authorList>
            <person name="Hovde B.T."/>
            <person name="Deodato C.R."/>
            <person name="Hunsperger H.M."/>
            <person name="Ryken S.A."/>
            <person name="Yost W."/>
            <person name="Jha R.K."/>
            <person name="Patterson J."/>
            <person name="Monnat R.J. Jr."/>
            <person name="Barlow S.B."/>
            <person name="Starkenburg S.R."/>
            <person name="Cattolico R.A."/>
        </authorList>
    </citation>
    <scope>NUCLEOTIDE SEQUENCE</scope>
    <source>
        <strain evidence="5">CCMP291</strain>
    </source>
</reference>
<dbReference type="GO" id="GO:0048487">
    <property type="term" value="F:beta-tubulin binding"/>
    <property type="evidence" value="ECO:0007669"/>
    <property type="project" value="InterPro"/>
</dbReference>
<dbReference type="GO" id="GO:0007021">
    <property type="term" value="P:tubulin complex assembly"/>
    <property type="evidence" value="ECO:0007669"/>
    <property type="project" value="UniProtKB-UniRule"/>
</dbReference>
<protein>
    <recommendedName>
        <fullName evidence="3">Tubulin-specific chaperone A</fullName>
    </recommendedName>
</protein>